<dbReference type="Proteomes" id="UP001140094">
    <property type="component" value="Unassembled WGS sequence"/>
</dbReference>
<name>A0A9W8LU50_9FUNG</name>
<protein>
    <submittedName>
        <fullName evidence="1">Uncharacterized protein</fullName>
    </submittedName>
</protein>
<organism evidence="1 2">
    <name type="scientific">Coemansia guatemalensis</name>
    <dbReference type="NCBI Taxonomy" id="2761395"/>
    <lineage>
        <taxon>Eukaryota</taxon>
        <taxon>Fungi</taxon>
        <taxon>Fungi incertae sedis</taxon>
        <taxon>Zoopagomycota</taxon>
        <taxon>Kickxellomycotina</taxon>
        <taxon>Kickxellomycetes</taxon>
        <taxon>Kickxellales</taxon>
        <taxon>Kickxellaceae</taxon>
        <taxon>Coemansia</taxon>
    </lineage>
</organism>
<feature type="non-terminal residue" evidence="1">
    <location>
        <position position="197"/>
    </location>
</feature>
<dbReference type="EMBL" id="JANBUO010000557">
    <property type="protein sequence ID" value="KAJ2803190.1"/>
    <property type="molecule type" value="Genomic_DNA"/>
</dbReference>
<reference evidence="1" key="1">
    <citation type="submission" date="2022-07" db="EMBL/GenBank/DDBJ databases">
        <title>Phylogenomic reconstructions and comparative analyses of Kickxellomycotina fungi.</title>
        <authorList>
            <person name="Reynolds N.K."/>
            <person name="Stajich J.E."/>
            <person name="Barry K."/>
            <person name="Grigoriev I.V."/>
            <person name="Crous P."/>
            <person name="Smith M.E."/>
        </authorList>
    </citation>
    <scope>NUCLEOTIDE SEQUENCE</scope>
    <source>
        <strain evidence="1">NRRL 1565</strain>
    </source>
</reference>
<keyword evidence="2" id="KW-1185">Reference proteome</keyword>
<comment type="caution">
    <text evidence="1">The sequence shown here is derived from an EMBL/GenBank/DDBJ whole genome shotgun (WGS) entry which is preliminary data.</text>
</comment>
<accession>A0A9W8LU50</accession>
<dbReference type="AlphaFoldDB" id="A0A9W8LU50"/>
<evidence type="ECO:0000313" key="2">
    <source>
        <dbReference type="Proteomes" id="UP001140094"/>
    </source>
</evidence>
<dbReference type="OrthoDB" id="5557787at2759"/>
<evidence type="ECO:0000313" key="1">
    <source>
        <dbReference type="EMBL" id="KAJ2803190.1"/>
    </source>
</evidence>
<proteinExistence type="predicted"/>
<gene>
    <name evidence="1" type="ORF">H4R20_002992</name>
</gene>
<sequence length="197" mass="22538">MVSSNITVHDLNDYEALGEECTKFSGTDIEWSAKSWIAQNKFEIKAYAPTGKDWILLKVVYHKLLVGKAKKRISYTRIKTLDELYEKLERDFPQLNYDEQIRMAVASGSLLNDAIPETCASLAHMYYSNIDATDHNAALIARALFDVEPMVFAQMLLHPCEVKAANMEEVFQKFDKVHRIMNWNSRGAYASDNDHPN</sequence>